<keyword evidence="1" id="KW-0812">Transmembrane</keyword>
<keyword evidence="1" id="KW-1133">Transmembrane helix</keyword>
<name>A0A2Z4AEM1_9BACT</name>
<keyword evidence="1" id="KW-0472">Membrane</keyword>
<evidence type="ECO:0008006" key="4">
    <source>
        <dbReference type="Google" id="ProtNLM"/>
    </source>
</evidence>
<gene>
    <name evidence="2" type="ORF">DF168_00573</name>
</gene>
<reference evidence="2 3" key="1">
    <citation type="submission" date="2018-06" db="EMBL/GenBank/DDBJ databases">
        <title>Draft Genome Sequence of a Novel Marine Bacterium Related to the Verrucomicrobia.</title>
        <authorList>
            <person name="Vosseberg J."/>
            <person name="Martijn J."/>
            <person name="Ettema T.J.G."/>
        </authorList>
    </citation>
    <scope>NUCLEOTIDE SEQUENCE [LARGE SCALE GENOMIC DNA]</scope>
    <source>
        <strain evidence="2">TARA_B100001123</strain>
    </source>
</reference>
<dbReference type="AlphaFoldDB" id="A0A2Z4AEM1"/>
<evidence type="ECO:0000313" key="2">
    <source>
        <dbReference type="EMBL" id="AWT59386.1"/>
    </source>
</evidence>
<protein>
    <recommendedName>
        <fullName evidence="4">Hydrogenase nickel incorporation protein HypA</fullName>
    </recommendedName>
</protein>
<dbReference type="Proteomes" id="UP000247465">
    <property type="component" value="Chromosome"/>
</dbReference>
<evidence type="ECO:0000313" key="3">
    <source>
        <dbReference type="Proteomes" id="UP000247465"/>
    </source>
</evidence>
<dbReference type="KEGG" id="mtar:DF168_00573"/>
<proteinExistence type="predicted"/>
<feature type="transmembrane region" description="Helical" evidence="1">
    <location>
        <begin position="12"/>
        <end position="28"/>
    </location>
</feature>
<organism evidence="2 3">
    <name type="scientific">Candidatus Moanibacter tarae</name>
    <dbReference type="NCBI Taxonomy" id="2200854"/>
    <lineage>
        <taxon>Bacteria</taxon>
        <taxon>Pseudomonadati</taxon>
        <taxon>Verrucomicrobiota</taxon>
        <taxon>Opitutia</taxon>
        <taxon>Puniceicoccales</taxon>
        <taxon>Puniceicoccales incertae sedis</taxon>
        <taxon>Candidatus Moanibacter</taxon>
    </lineage>
</organism>
<accession>A0A2Z4AEM1</accession>
<sequence length="77" mass="9303">MGQIGFEFSVQIYLFIGILLIFGLWVFYDRRDKHLYEAERIRVIFHCLKCGQLFTEKKETEVARCTRCGYENSRIRF</sequence>
<evidence type="ECO:0000256" key="1">
    <source>
        <dbReference type="SAM" id="Phobius"/>
    </source>
</evidence>
<dbReference type="EMBL" id="CP029803">
    <property type="protein sequence ID" value="AWT59386.1"/>
    <property type="molecule type" value="Genomic_DNA"/>
</dbReference>